<evidence type="ECO:0000259" key="6">
    <source>
        <dbReference type="Pfam" id="PF00324"/>
    </source>
</evidence>
<dbReference type="InterPro" id="IPR004841">
    <property type="entry name" value="AA-permease/SLC12A_dom"/>
</dbReference>
<feature type="transmembrane region" description="Helical" evidence="5">
    <location>
        <begin position="167"/>
        <end position="184"/>
    </location>
</feature>
<evidence type="ECO:0000256" key="3">
    <source>
        <dbReference type="ARBA" id="ARBA00022989"/>
    </source>
</evidence>
<dbReference type="InterPro" id="IPR050524">
    <property type="entry name" value="APC_YAT"/>
</dbReference>
<keyword evidence="8" id="KW-1185">Reference proteome</keyword>
<dbReference type="PANTHER" id="PTHR43341:SF6">
    <property type="entry name" value="AMINO ACID TRANSPORTER (EUROFUNG)"/>
    <property type="match status" value="1"/>
</dbReference>
<evidence type="ECO:0000313" key="7">
    <source>
        <dbReference type="EMBL" id="KAK5996974.1"/>
    </source>
</evidence>
<protein>
    <submittedName>
        <fullName evidence="7">General amino acid permease AGP2</fullName>
    </submittedName>
</protein>
<feature type="transmembrane region" description="Helical" evidence="5">
    <location>
        <begin position="358"/>
        <end position="378"/>
    </location>
</feature>
<dbReference type="Gene3D" id="1.20.1740.10">
    <property type="entry name" value="Amino acid/polyamine transporter I"/>
    <property type="match status" value="1"/>
</dbReference>
<proteinExistence type="predicted"/>
<feature type="transmembrane region" description="Helical" evidence="5">
    <location>
        <begin position="463"/>
        <end position="482"/>
    </location>
</feature>
<keyword evidence="2 5" id="KW-0812">Transmembrane</keyword>
<feature type="transmembrane region" description="Helical" evidence="5">
    <location>
        <begin position="33"/>
        <end position="53"/>
    </location>
</feature>
<feature type="domain" description="Amino acid permease/ SLC12A" evidence="6">
    <location>
        <begin position="29"/>
        <end position="488"/>
    </location>
</feature>
<evidence type="ECO:0000256" key="1">
    <source>
        <dbReference type="ARBA" id="ARBA00004141"/>
    </source>
</evidence>
<accession>A0ABR0SXU7</accession>
<dbReference type="EMBL" id="JAVFKD010000002">
    <property type="protein sequence ID" value="KAK5996974.1"/>
    <property type="molecule type" value="Genomic_DNA"/>
</dbReference>
<dbReference type="Proteomes" id="UP001338125">
    <property type="component" value="Unassembled WGS sequence"/>
</dbReference>
<feature type="transmembrane region" description="Helical" evidence="5">
    <location>
        <begin position="135"/>
        <end position="155"/>
    </location>
</feature>
<evidence type="ECO:0000256" key="4">
    <source>
        <dbReference type="ARBA" id="ARBA00023136"/>
    </source>
</evidence>
<dbReference type="Pfam" id="PF00324">
    <property type="entry name" value="AA_permease"/>
    <property type="match status" value="1"/>
</dbReference>
<organism evidence="7 8">
    <name type="scientific">Cladobotryum mycophilum</name>
    <dbReference type="NCBI Taxonomy" id="491253"/>
    <lineage>
        <taxon>Eukaryota</taxon>
        <taxon>Fungi</taxon>
        <taxon>Dikarya</taxon>
        <taxon>Ascomycota</taxon>
        <taxon>Pezizomycotina</taxon>
        <taxon>Sordariomycetes</taxon>
        <taxon>Hypocreomycetidae</taxon>
        <taxon>Hypocreales</taxon>
        <taxon>Hypocreaceae</taxon>
        <taxon>Cladobotryum</taxon>
    </lineage>
</organism>
<sequence>MGSKYEEKHSKLEIPGSPVIGHSSFTQNVDGTALFVSIGGGLVQGGPASLLLAFTLYSMVLALVNNCVAEMTVLMPVSGGFVRLAGKWVDDALSVAAGYNFFLYEALLIPFEITALNLVISFWDENITKPGPTAGICAAVIICYALLNVLAVKSYGEAEFYLSSGKIILIFMLFTFTFVTMVGGNPQGDAFGFRYWNSPGAFVEYHSKGASGRFEGFLAALWNAAFAIVGPEYISMVAAEAQRPRITIKTAFKTIYFRFGLFFIGSALAVGIIVPSNDKNLVNLNSSGNTGTAAASPYVVAMQNMGISVLPHIVNALMMTSIFSAGNTYTYCATRSLYGLALEGRAPKFLRKCTKNGVPIYCFLVVMCFPLLSFLQVGSGSAVVLSWLVTLITAGGIIDYIVMEVTYICFYRACKAQGIDRRTLPYYGWGQPYCAVIALIVHLLVVIFYGYRSFAPWSVKGFFQSYTMQLVAPTLFIVWKVIKRTKFVRPHEADLIWERPIIDAYEAQFTEPQAGFWTEMLQLVGLRKGKKSDHVEA</sequence>
<comment type="caution">
    <text evidence="7">The sequence shown here is derived from an EMBL/GenBank/DDBJ whole genome shotgun (WGS) entry which is preliminary data.</text>
</comment>
<reference evidence="7 8" key="1">
    <citation type="submission" date="2024-01" db="EMBL/GenBank/DDBJ databases">
        <title>Complete genome of Cladobotryum mycophilum ATHUM6906.</title>
        <authorList>
            <person name="Christinaki A.C."/>
            <person name="Myridakis A.I."/>
            <person name="Kouvelis V.N."/>
        </authorList>
    </citation>
    <scope>NUCLEOTIDE SEQUENCE [LARGE SCALE GENOMIC DNA]</scope>
    <source>
        <strain evidence="7 8">ATHUM6906</strain>
    </source>
</reference>
<keyword evidence="3 5" id="KW-1133">Transmembrane helix</keyword>
<comment type="subcellular location">
    <subcellularLocation>
        <location evidence="1">Membrane</location>
        <topology evidence="1">Multi-pass membrane protein</topology>
    </subcellularLocation>
</comment>
<feature type="transmembrane region" description="Helical" evidence="5">
    <location>
        <begin position="432"/>
        <end position="451"/>
    </location>
</feature>
<feature type="transmembrane region" description="Helical" evidence="5">
    <location>
        <begin position="384"/>
        <end position="411"/>
    </location>
</feature>
<evidence type="ECO:0000256" key="2">
    <source>
        <dbReference type="ARBA" id="ARBA00022692"/>
    </source>
</evidence>
<evidence type="ECO:0000256" key="5">
    <source>
        <dbReference type="SAM" id="Phobius"/>
    </source>
</evidence>
<keyword evidence="4 5" id="KW-0472">Membrane</keyword>
<gene>
    <name evidence="7" type="ORF">PT974_02323</name>
</gene>
<evidence type="ECO:0000313" key="8">
    <source>
        <dbReference type="Proteomes" id="UP001338125"/>
    </source>
</evidence>
<feature type="transmembrane region" description="Helical" evidence="5">
    <location>
        <begin position="101"/>
        <end position="123"/>
    </location>
</feature>
<dbReference type="PANTHER" id="PTHR43341">
    <property type="entry name" value="AMINO ACID PERMEASE"/>
    <property type="match status" value="1"/>
</dbReference>
<feature type="transmembrane region" description="Helical" evidence="5">
    <location>
        <begin position="255"/>
        <end position="274"/>
    </location>
</feature>
<name>A0ABR0SXU7_9HYPO</name>
<feature type="transmembrane region" description="Helical" evidence="5">
    <location>
        <begin position="60"/>
        <end position="81"/>
    </location>
</feature>
<dbReference type="PIRSF" id="PIRSF006060">
    <property type="entry name" value="AA_transporter"/>
    <property type="match status" value="1"/>
</dbReference>